<dbReference type="FunCoup" id="D3BVH6">
    <property type="interactions" value="6"/>
</dbReference>
<reference evidence="1 2" key="1">
    <citation type="journal article" date="2011" name="Genome Res.">
        <title>Phylogeny-wide analysis of social amoeba genomes highlights ancient origins for complex intercellular communication.</title>
        <authorList>
            <person name="Heidel A.J."/>
            <person name="Lawal H.M."/>
            <person name="Felder M."/>
            <person name="Schilde C."/>
            <person name="Helps N.R."/>
            <person name="Tunggal B."/>
            <person name="Rivero F."/>
            <person name="John U."/>
            <person name="Schleicher M."/>
            <person name="Eichinger L."/>
            <person name="Platzer M."/>
            <person name="Noegel A.A."/>
            <person name="Schaap P."/>
            <person name="Gloeckner G."/>
        </authorList>
    </citation>
    <scope>NUCLEOTIDE SEQUENCE [LARGE SCALE GENOMIC DNA]</scope>
    <source>
        <strain evidence="2">ATCC 26659 / Pp 5 / PN500</strain>
    </source>
</reference>
<protein>
    <submittedName>
        <fullName evidence="1">Uncharacterized protein</fullName>
    </submittedName>
</protein>
<organism evidence="1 2">
    <name type="scientific">Heterostelium pallidum (strain ATCC 26659 / Pp 5 / PN500)</name>
    <name type="common">Cellular slime mold</name>
    <name type="synonym">Polysphondylium pallidum</name>
    <dbReference type="NCBI Taxonomy" id="670386"/>
    <lineage>
        <taxon>Eukaryota</taxon>
        <taxon>Amoebozoa</taxon>
        <taxon>Evosea</taxon>
        <taxon>Eumycetozoa</taxon>
        <taxon>Dictyostelia</taxon>
        <taxon>Acytosteliales</taxon>
        <taxon>Acytosteliaceae</taxon>
        <taxon>Heterostelium</taxon>
    </lineage>
</organism>
<evidence type="ECO:0000313" key="1">
    <source>
        <dbReference type="EMBL" id="EFA74599.1"/>
    </source>
</evidence>
<name>D3BVH6_HETP5</name>
<dbReference type="PANTHER" id="PTHR32556">
    <property type="entry name" value="F-BOX DOMAIN-CONTAINING PROTEIN-RELATED-RELATED"/>
    <property type="match status" value="1"/>
</dbReference>
<gene>
    <name evidence="1" type="ORF">PPL_11567</name>
</gene>
<evidence type="ECO:0000313" key="2">
    <source>
        <dbReference type="Proteomes" id="UP000001396"/>
    </source>
</evidence>
<dbReference type="Proteomes" id="UP000001396">
    <property type="component" value="Unassembled WGS sequence"/>
</dbReference>
<keyword evidence="2" id="KW-1185">Reference proteome</keyword>
<dbReference type="SUPFAM" id="SSF52047">
    <property type="entry name" value="RNI-like"/>
    <property type="match status" value="1"/>
</dbReference>
<dbReference type="GeneID" id="31367035"/>
<accession>D3BVH6</accession>
<dbReference type="Gene3D" id="3.80.10.10">
    <property type="entry name" value="Ribonuclease Inhibitor"/>
    <property type="match status" value="1"/>
</dbReference>
<dbReference type="RefSeq" id="XP_020426733.1">
    <property type="nucleotide sequence ID" value="XM_020582317.1"/>
</dbReference>
<sequence>MIKSKTIIQKIISLALNDCLDCYNKFICQIRMKTFKSKVDFSLVINFALVSQEWFSIISSNIVTEHFLSNPGYIDRKFVNIIRKSVYNLAAHRSIIKFDSVRDLYFHDQLYRSQGYYLDSDIIQYISYFKNVDRLFIHTKNMELLRDIVNYKPHIKIQLFLNDSIFEFPPNETESIKDIDRSSLEKVTLFTADLSYYTPYEVFIQFDFSPIDRWNVDTVYFEYDDGCHGSGVLHLSYANLFAIESLRSVEMCKSDYQDIKELKLIVNNHIKSFKGRTIFGLFGYDENERLNRNCACTHGFNHDFRRMISNNNQTSEWIEFCHRLSTNTTLKELDLPNFCTTHKIRDQSILKLVSDQFAQALSINTTLSALGISCDVIGESFYTLLSNNSNTTITKLKIYNLDDQHLLWTANILKSNKHIKKLNIESYFDNYDWASSELSLVEKYIETVDDIDSNIPKIILCHSNKFEFLKEMYFEELLMESSANLELVKKERNEKNIQLSIIRKQN</sequence>
<dbReference type="AlphaFoldDB" id="D3BVH6"/>
<comment type="caution">
    <text evidence="1">The sequence shown here is derived from an EMBL/GenBank/DDBJ whole genome shotgun (WGS) entry which is preliminary data.</text>
</comment>
<dbReference type="InParanoid" id="D3BVH6"/>
<proteinExistence type="predicted"/>
<dbReference type="EMBL" id="ADBJ01000062">
    <property type="protein sequence ID" value="EFA74599.1"/>
    <property type="molecule type" value="Genomic_DNA"/>
</dbReference>
<dbReference type="PANTHER" id="PTHR32556:SF7">
    <property type="entry name" value="F-BOX DOMAIN-CONTAINING PROTEIN-RELATED"/>
    <property type="match status" value="1"/>
</dbReference>
<dbReference type="InterPro" id="IPR032675">
    <property type="entry name" value="LRR_dom_sf"/>
</dbReference>